<keyword evidence="3" id="KW-1185">Reference proteome</keyword>
<gene>
    <name evidence="2" type="ORF">GH714_014839</name>
</gene>
<feature type="compositionally biased region" description="Basic residues" evidence="1">
    <location>
        <begin position="37"/>
        <end position="59"/>
    </location>
</feature>
<sequence length="109" mass="12255">MVRAQSLLIPFYLAQLCRERIAERIRALQELVPSANKVRKRDKARKKLGKKTNRKRKKKDDKAQCDSAGEDAQSQFHSAATKDNEFQLSPANSEVDQMQLVLAAGEGEG</sequence>
<evidence type="ECO:0000256" key="1">
    <source>
        <dbReference type="SAM" id="MobiDB-lite"/>
    </source>
</evidence>
<dbReference type="AlphaFoldDB" id="A0A6A6KNU2"/>
<proteinExistence type="predicted"/>
<feature type="compositionally biased region" description="Polar residues" evidence="1">
    <location>
        <begin position="86"/>
        <end position="96"/>
    </location>
</feature>
<evidence type="ECO:0000313" key="3">
    <source>
        <dbReference type="Proteomes" id="UP000467840"/>
    </source>
</evidence>
<feature type="region of interest" description="Disordered" evidence="1">
    <location>
        <begin position="32"/>
        <end position="109"/>
    </location>
</feature>
<evidence type="ECO:0000313" key="2">
    <source>
        <dbReference type="EMBL" id="KAF2290640.1"/>
    </source>
</evidence>
<dbReference type="EMBL" id="JAAGAX010000015">
    <property type="protein sequence ID" value="KAF2290640.1"/>
    <property type="molecule type" value="Genomic_DNA"/>
</dbReference>
<accession>A0A6A6KNU2</accession>
<organism evidence="2 3">
    <name type="scientific">Hevea brasiliensis</name>
    <name type="common">Para rubber tree</name>
    <name type="synonym">Siphonia brasiliensis</name>
    <dbReference type="NCBI Taxonomy" id="3981"/>
    <lineage>
        <taxon>Eukaryota</taxon>
        <taxon>Viridiplantae</taxon>
        <taxon>Streptophyta</taxon>
        <taxon>Embryophyta</taxon>
        <taxon>Tracheophyta</taxon>
        <taxon>Spermatophyta</taxon>
        <taxon>Magnoliopsida</taxon>
        <taxon>eudicotyledons</taxon>
        <taxon>Gunneridae</taxon>
        <taxon>Pentapetalae</taxon>
        <taxon>rosids</taxon>
        <taxon>fabids</taxon>
        <taxon>Malpighiales</taxon>
        <taxon>Euphorbiaceae</taxon>
        <taxon>Crotonoideae</taxon>
        <taxon>Micrandreae</taxon>
        <taxon>Hevea</taxon>
    </lineage>
</organism>
<dbReference type="Proteomes" id="UP000467840">
    <property type="component" value="Chromosome 2"/>
</dbReference>
<reference evidence="2 3" key="1">
    <citation type="journal article" date="2020" name="Mol. Plant">
        <title>The Chromosome-Based Rubber Tree Genome Provides New Insights into Spurge Genome Evolution and Rubber Biosynthesis.</title>
        <authorList>
            <person name="Liu J."/>
            <person name="Shi C."/>
            <person name="Shi C.C."/>
            <person name="Li W."/>
            <person name="Zhang Q.J."/>
            <person name="Zhang Y."/>
            <person name="Li K."/>
            <person name="Lu H.F."/>
            <person name="Shi C."/>
            <person name="Zhu S.T."/>
            <person name="Xiao Z.Y."/>
            <person name="Nan H."/>
            <person name="Yue Y."/>
            <person name="Zhu X.G."/>
            <person name="Wu Y."/>
            <person name="Hong X.N."/>
            <person name="Fan G.Y."/>
            <person name="Tong Y."/>
            <person name="Zhang D."/>
            <person name="Mao C.L."/>
            <person name="Liu Y.L."/>
            <person name="Hao S.J."/>
            <person name="Liu W.Q."/>
            <person name="Lv M.Q."/>
            <person name="Zhang H.B."/>
            <person name="Liu Y."/>
            <person name="Hu-Tang G.R."/>
            <person name="Wang J.P."/>
            <person name="Wang J.H."/>
            <person name="Sun Y.H."/>
            <person name="Ni S.B."/>
            <person name="Chen W.B."/>
            <person name="Zhang X.C."/>
            <person name="Jiao Y.N."/>
            <person name="Eichler E.E."/>
            <person name="Li G.H."/>
            <person name="Liu X."/>
            <person name="Gao L.Z."/>
        </authorList>
    </citation>
    <scope>NUCLEOTIDE SEQUENCE [LARGE SCALE GENOMIC DNA]</scope>
    <source>
        <strain evidence="3">cv. GT1</strain>
        <tissue evidence="2">Leaf</tissue>
    </source>
</reference>
<comment type="caution">
    <text evidence="2">The sequence shown here is derived from an EMBL/GenBank/DDBJ whole genome shotgun (WGS) entry which is preliminary data.</text>
</comment>
<protein>
    <submittedName>
        <fullName evidence="2">Uncharacterized protein</fullName>
    </submittedName>
</protein>
<name>A0A6A6KNU2_HEVBR</name>